<dbReference type="Pfam" id="PF02550">
    <property type="entry name" value="AcetylCoA_hydro"/>
    <property type="match status" value="1"/>
</dbReference>
<dbReference type="KEGG" id="tbk:HF295_04120"/>
<sequence>MRDNMKEAKKVTIDKIYDLVQSNSEIVVGMAANEPQEFMKNLHTIADSVKSVTVTNCLPITNADFFMNGDYRDSFFLDSWFYTKTLRKASQHGNISFIPNHLHFAGKKRLDYRKPHIFITAATPPDKHGFMSLSTSNVYEKEMVEAADIVVFEINPNFPRTFGDMEVHISDVDYLVEVDYPVPTLPNVEPNEKDLKIGQLIAEHIHDGDNLQLGIGGIPNAVAKSLIDKKDLGIHTEMFTSGMIDLIEAGVITGKKKTLHKGKHVCCFAMGSKELYDYIDNNPSVMILPGSYVNDPAVMGLNDNQVSINSTIEVDLTGQCCSESIGTMQISGTGGQADTAIGAQNAKNGRSFISLYSTTTLKNKETGEYEEVSKIVPTLKAGAAVSLSRNDVDYVVTEYGIVNLRGKNIRERAELLISIAHPKFRDALRKEAIEAGFLHEHF</sequence>
<evidence type="ECO:0000256" key="1">
    <source>
        <dbReference type="ARBA" id="ARBA00009632"/>
    </source>
</evidence>
<dbReference type="PANTHER" id="PTHR21432:SF20">
    <property type="entry name" value="ACETYL-COA HYDROLASE"/>
    <property type="match status" value="1"/>
</dbReference>
<protein>
    <submittedName>
        <fullName evidence="5">4-hydroxybutyrate--acetyl-CoA CoA transferase</fullName>
    </submittedName>
</protein>
<keyword evidence="6" id="KW-1185">Reference proteome</keyword>
<dbReference type="EMBL" id="CP051151">
    <property type="protein sequence ID" value="QLY40090.1"/>
    <property type="molecule type" value="Genomic_DNA"/>
</dbReference>
<dbReference type="GO" id="GO:0008775">
    <property type="term" value="F:acetate CoA-transferase activity"/>
    <property type="evidence" value="ECO:0007669"/>
    <property type="project" value="InterPro"/>
</dbReference>
<feature type="domain" description="Acetyl-CoA hydrolase/transferase N-terminal" evidence="3">
    <location>
        <begin position="17"/>
        <end position="185"/>
    </location>
</feature>
<dbReference type="InterPro" id="IPR038460">
    <property type="entry name" value="AcetylCoA_hyd_C_sf"/>
</dbReference>
<dbReference type="InterPro" id="IPR003702">
    <property type="entry name" value="ActCoA_hydro_N"/>
</dbReference>
<accession>A0A7L6N1F3</accession>
<dbReference type="InterPro" id="IPR037171">
    <property type="entry name" value="NagB/RpiA_transferase-like"/>
</dbReference>
<name>A0A7L6N1F3_9MOLU</name>
<organism evidence="5 6">
    <name type="scientific">Hujiaoplasma nucleasis</name>
    <dbReference type="NCBI Taxonomy" id="2725268"/>
    <lineage>
        <taxon>Bacteria</taxon>
        <taxon>Bacillati</taxon>
        <taxon>Mycoplasmatota</taxon>
        <taxon>Mollicutes</taxon>
        <taxon>Candidatus Izemoplasmatales</taxon>
        <taxon>Hujiaoplasmataceae</taxon>
        <taxon>Hujiaoplasma</taxon>
    </lineage>
</organism>
<evidence type="ECO:0000259" key="4">
    <source>
        <dbReference type="Pfam" id="PF13336"/>
    </source>
</evidence>
<dbReference type="Proteomes" id="UP000512167">
    <property type="component" value="Chromosome"/>
</dbReference>
<dbReference type="GO" id="GO:0006083">
    <property type="term" value="P:acetate metabolic process"/>
    <property type="evidence" value="ECO:0007669"/>
    <property type="project" value="InterPro"/>
</dbReference>
<dbReference type="Gene3D" id="3.40.1080.20">
    <property type="entry name" value="Acetyl-CoA hydrolase/transferase C-terminal domain"/>
    <property type="match status" value="1"/>
</dbReference>
<dbReference type="InterPro" id="IPR046433">
    <property type="entry name" value="ActCoA_hydro"/>
</dbReference>
<reference evidence="5 6" key="1">
    <citation type="submission" date="2020-04" db="EMBL/GenBank/DDBJ databases">
        <authorList>
            <person name="Zheng R.K."/>
            <person name="Sun C.M."/>
        </authorList>
    </citation>
    <scope>NUCLEOTIDE SEQUENCE [LARGE SCALE GENOMIC DNA]</scope>
    <source>
        <strain evidence="6">zrk29</strain>
    </source>
</reference>
<gene>
    <name evidence="5" type="ORF">HF295_04120</name>
</gene>
<evidence type="ECO:0000259" key="3">
    <source>
        <dbReference type="Pfam" id="PF02550"/>
    </source>
</evidence>
<dbReference type="SUPFAM" id="SSF100950">
    <property type="entry name" value="NagB/RpiA/CoA transferase-like"/>
    <property type="match status" value="2"/>
</dbReference>
<dbReference type="InterPro" id="IPR026888">
    <property type="entry name" value="AcetylCoA_hyd_C"/>
</dbReference>
<dbReference type="PANTHER" id="PTHR21432">
    <property type="entry name" value="ACETYL-COA HYDROLASE-RELATED"/>
    <property type="match status" value="1"/>
</dbReference>
<comment type="similarity">
    <text evidence="1">Belongs to the acetyl-CoA hydrolase/transferase family.</text>
</comment>
<evidence type="ECO:0000313" key="6">
    <source>
        <dbReference type="Proteomes" id="UP000512167"/>
    </source>
</evidence>
<proteinExistence type="inferred from homology"/>
<keyword evidence="2 5" id="KW-0808">Transferase</keyword>
<dbReference type="Pfam" id="PF13336">
    <property type="entry name" value="AcetylCoA_hyd_C"/>
    <property type="match status" value="1"/>
</dbReference>
<dbReference type="AlphaFoldDB" id="A0A7L6N1F3"/>
<feature type="domain" description="Acetyl-CoA hydrolase/transferase C-terminal" evidence="4">
    <location>
        <begin position="271"/>
        <end position="432"/>
    </location>
</feature>
<dbReference type="Gene3D" id="3.30.750.70">
    <property type="entry name" value="4-hydroxybutyrate coenzyme like domains"/>
    <property type="match status" value="1"/>
</dbReference>
<dbReference type="Gene3D" id="3.40.1080.10">
    <property type="entry name" value="Glutaconate Coenzyme A-transferase"/>
    <property type="match status" value="1"/>
</dbReference>
<evidence type="ECO:0000256" key="2">
    <source>
        <dbReference type="ARBA" id="ARBA00022679"/>
    </source>
</evidence>
<evidence type="ECO:0000313" key="5">
    <source>
        <dbReference type="EMBL" id="QLY40090.1"/>
    </source>
</evidence>